<dbReference type="InterPro" id="IPR035647">
    <property type="entry name" value="EFG_III/V"/>
</dbReference>
<dbReference type="InterPro" id="IPR027417">
    <property type="entry name" value="P-loop_NTPase"/>
</dbReference>
<evidence type="ECO:0000256" key="12">
    <source>
        <dbReference type="HAMAP-Rule" id="MF_00071"/>
    </source>
</evidence>
<dbReference type="CDD" id="cd03709">
    <property type="entry name" value="lepA_C"/>
    <property type="match status" value="1"/>
</dbReference>
<dbReference type="PROSITE" id="PS51722">
    <property type="entry name" value="G_TR_2"/>
    <property type="match status" value="1"/>
</dbReference>
<keyword evidence="2 12" id="KW-1003">Cell membrane</keyword>
<keyword evidence="3 12" id="KW-0547">Nucleotide-binding</keyword>
<evidence type="ECO:0000256" key="10">
    <source>
        <dbReference type="ARBA" id="ARBA00061052"/>
    </source>
</evidence>
<dbReference type="FunFam" id="3.30.70.870:FF:000004">
    <property type="entry name" value="Translation factor GUF1, mitochondrial"/>
    <property type="match status" value="1"/>
</dbReference>
<dbReference type="InterPro" id="IPR000795">
    <property type="entry name" value="T_Tr_GTP-bd_dom"/>
</dbReference>
<dbReference type="HAMAP" id="MF_00071">
    <property type="entry name" value="LepA"/>
    <property type="match status" value="1"/>
</dbReference>
<comment type="similarity">
    <text evidence="10">Belongs to the GTP-binding elongation factor family. LepA subfamily.</text>
</comment>
<dbReference type="CDD" id="cd16260">
    <property type="entry name" value="EF4_III"/>
    <property type="match status" value="1"/>
</dbReference>
<feature type="binding site" evidence="12">
    <location>
        <begin position="23"/>
        <end position="28"/>
    </location>
    <ligand>
        <name>GTP</name>
        <dbReference type="ChEBI" id="CHEBI:37565"/>
    </ligand>
</feature>
<feature type="domain" description="Tr-type G" evidence="13">
    <location>
        <begin position="11"/>
        <end position="193"/>
    </location>
</feature>
<dbReference type="CDD" id="cd01890">
    <property type="entry name" value="LepA"/>
    <property type="match status" value="1"/>
</dbReference>
<evidence type="ECO:0000256" key="4">
    <source>
        <dbReference type="ARBA" id="ARBA00022801"/>
    </source>
</evidence>
<dbReference type="PANTHER" id="PTHR43512">
    <property type="entry name" value="TRANSLATION FACTOR GUF1-RELATED"/>
    <property type="match status" value="1"/>
</dbReference>
<dbReference type="Gene3D" id="3.40.50.300">
    <property type="entry name" value="P-loop containing nucleotide triphosphate hydrolases"/>
    <property type="match status" value="1"/>
</dbReference>
<dbReference type="Pfam" id="PF03144">
    <property type="entry name" value="GTP_EFTU_D2"/>
    <property type="match status" value="1"/>
</dbReference>
<evidence type="ECO:0000256" key="2">
    <source>
        <dbReference type="ARBA" id="ARBA00022475"/>
    </source>
</evidence>
<keyword evidence="6 12" id="KW-0342">GTP-binding</keyword>
<comment type="subcellular location">
    <subcellularLocation>
        <location evidence="12">Cell membrane</location>
        <topology evidence="12">Peripheral membrane protein</topology>
        <orientation evidence="12">Cytoplasmic side</orientation>
    </subcellularLocation>
</comment>
<dbReference type="Gene3D" id="2.40.30.10">
    <property type="entry name" value="Translation factors"/>
    <property type="match status" value="1"/>
</dbReference>
<dbReference type="EMBL" id="PVTK01000001">
    <property type="protein sequence ID" value="PRY66043.1"/>
    <property type="molecule type" value="Genomic_DNA"/>
</dbReference>
<dbReference type="InterPro" id="IPR005225">
    <property type="entry name" value="Small_GTP-bd"/>
</dbReference>
<dbReference type="PRINTS" id="PR00315">
    <property type="entry name" value="ELONGATNFCT"/>
</dbReference>
<dbReference type="Gene3D" id="3.30.70.870">
    <property type="entry name" value="Elongation Factor G (Translational Gtpase), domain 3"/>
    <property type="match status" value="1"/>
</dbReference>
<dbReference type="GO" id="GO:0003924">
    <property type="term" value="F:GTPase activity"/>
    <property type="evidence" value="ECO:0007669"/>
    <property type="project" value="UniProtKB-UniRule"/>
</dbReference>
<dbReference type="SUPFAM" id="SSF52540">
    <property type="entry name" value="P-loop containing nucleoside triphosphate hydrolases"/>
    <property type="match status" value="1"/>
</dbReference>
<dbReference type="InterPro" id="IPR038363">
    <property type="entry name" value="LepA_C_sf"/>
</dbReference>
<dbReference type="GO" id="GO:0045727">
    <property type="term" value="P:positive regulation of translation"/>
    <property type="evidence" value="ECO:0007669"/>
    <property type="project" value="UniProtKB-UniRule"/>
</dbReference>
<keyword evidence="7 12" id="KW-0472">Membrane</keyword>
<dbReference type="Proteomes" id="UP000237647">
    <property type="component" value="Unassembled WGS sequence"/>
</dbReference>
<sequence length="605" mass="67281">MSHDVSSSKLKNIRNFSIIAHIDHGKSTLSDRLIQTCGGLTARELKEQVLDSMDIERERGITIKAQSVTLDYTADNGEVYQLNFIDTPGHVDFSYEVSRSLYACEGALLVVDAAQGVEAQSVANCYTAIEQGLEVLPVLNKIDLPQADPDKVSQEIEEIIGLDATDACQVSAKSGIGIDALLERLVRDIPPPKGDRDAPLQALIIDSWFDNYLGVVSLVRLFDGTLRKGDKIRIKSTGRDWNTTEVGIFTPLRKETNILRAGEVGFIVAGIKEIHGAPVGDTITHTKTPDVPRLPGFQKVKPQVYAGMFPVSADDYEDFRDALEKLALNDASLEYEPENSDALGFGFRVGFLGTLHMEIIQERLEREYDIDLITTAPTVVYELAMKNGDVNYVSNPSKLPDMADVDEMREPIVRASILVPQEFVGNVITECEQRRGTQKDMQFLGNQIQLAYELPMSEVVMDFFDRLKSISRGYASLEYNFERFEAAKLVRLDVLINGEKVDALAVIIHRDHAHSRGRLLVEKMKELIPRQMFDVAIQAAIGGQVVARSTVKALRKNVTAKCYGGDVSRKKKLLEKQKAGKKRMKQVGRVEIPQDAFLAVLKVND</sequence>
<dbReference type="NCBIfam" id="TIGR00231">
    <property type="entry name" value="small_GTP"/>
    <property type="match status" value="1"/>
</dbReference>
<feature type="binding site" evidence="12">
    <location>
        <begin position="140"/>
        <end position="143"/>
    </location>
    <ligand>
        <name>GTP</name>
        <dbReference type="ChEBI" id="CHEBI:37565"/>
    </ligand>
</feature>
<evidence type="ECO:0000313" key="15">
    <source>
        <dbReference type="Proteomes" id="UP000237647"/>
    </source>
</evidence>
<comment type="similarity">
    <text evidence="1 12">Belongs to the TRAFAC class translation factor GTPase superfamily. Classic translation factor GTPase family. LepA subfamily.</text>
</comment>
<keyword evidence="4 12" id="KW-0378">Hydrolase</keyword>
<evidence type="ECO:0000259" key="13">
    <source>
        <dbReference type="PROSITE" id="PS51722"/>
    </source>
</evidence>
<dbReference type="AlphaFoldDB" id="A0A2T0V788"/>
<evidence type="ECO:0000256" key="9">
    <source>
        <dbReference type="ARBA" id="ARBA00057626"/>
    </source>
</evidence>
<comment type="function">
    <text evidence="9 12">Required for accurate and efficient protein synthesis under certain stress conditions. May act as a fidelity factor of the translation reaction, by catalyzing a one-codon backward translocation of tRNAs on improperly translocated ribosomes. Back-translocation proceeds from a post-translocation (POST) complex to a pre-translocation (PRE) complex, thus giving elongation factor G a second chance to translocate the tRNAs correctly. Binds to ribosomes in a GTP-dependent manner.</text>
</comment>
<dbReference type="GO" id="GO:0043022">
    <property type="term" value="F:ribosome binding"/>
    <property type="evidence" value="ECO:0007669"/>
    <property type="project" value="UniProtKB-UniRule"/>
</dbReference>
<organism evidence="14 15">
    <name type="scientific">Vreelandella songnenensis</name>
    <dbReference type="NCBI Taxonomy" id="1176243"/>
    <lineage>
        <taxon>Bacteria</taxon>
        <taxon>Pseudomonadati</taxon>
        <taxon>Pseudomonadota</taxon>
        <taxon>Gammaproteobacteria</taxon>
        <taxon>Oceanospirillales</taxon>
        <taxon>Halomonadaceae</taxon>
        <taxon>Vreelandella</taxon>
    </lineage>
</organism>
<gene>
    <name evidence="12" type="primary">lepA</name>
    <name evidence="14" type="ORF">B0H98_10120</name>
</gene>
<dbReference type="RefSeq" id="WP_106373041.1">
    <property type="nucleotide sequence ID" value="NZ_PVTK01000001.1"/>
</dbReference>
<dbReference type="FunFam" id="3.30.70.240:FF:000007">
    <property type="entry name" value="Translation factor GUF1, mitochondrial"/>
    <property type="match status" value="1"/>
</dbReference>
<evidence type="ECO:0000256" key="3">
    <source>
        <dbReference type="ARBA" id="ARBA00022741"/>
    </source>
</evidence>
<name>A0A2T0V788_9GAMM</name>
<dbReference type="GO" id="GO:0003746">
    <property type="term" value="F:translation elongation factor activity"/>
    <property type="evidence" value="ECO:0007669"/>
    <property type="project" value="UniProtKB-UniRule"/>
</dbReference>
<reference evidence="14 15" key="1">
    <citation type="submission" date="2018-03" db="EMBL/GenBank/DDBJ databases">
        <title>Genomic Encyclopedia of Type Strains, Phase III (KMG-III): the genomes of soil and plant-associated and newly described type strains.</title>
        <authorList>
            <person name="Whitman W."/>
        </authorList>
    </citation>
    <scope>NUCLEOTIDE SEQUENCE [LARGE SCALE GENOMIC DNA]</scope>
    <source>
        <strain evidence="14 15">CGMCC 1.12152</strain>
    </source>
</reference>
<dbReference type="Gene3D" id="3.30.70.2570">
    <property type="entry name" value="Elongation factor 4, C-terminal domain"/>
    <property type="match status" value="1"/>
</dbReference>
<comment type="caution">
    <text evidence="14">The sequence shown here is derived from an EMBL/GenBank/DDBJ whole genome shotgun (WGS) entry which is preliminary data.</text>
</comment>
<evidence type="ECO:0000256" key="1">
    <source>
        <dbReference type="ARBA" id="ARBA00005454"/>
    </source>
</evidence>
<evidence type="ECO:0000256" key="6">
    <source>
        <dbReference type="ARBA" id="ARBA00023134"/>
    </source>
</evidence>
<accession>A0A2T0V788</accession>
<keyword evidence="15" id="KW-1185">Reference proteome</keyword>
<dbReference type="GO" id="GO:0097216">
    <property type="term" value="F:guanosine tetraphosphate binding"/>
    <property type="evidence" value="ECO:0007669"/>
    <property type="project" value="UniProtKB-ARBA"/>
</dbReference>
<protein>
    <recommendedName>
        <fullName evidence="11 12">Elongation factor 4</fullName>
        <shortName evidence="12">EF-4</shortName>
        <ecNumber evidence="11 12">3.6.5.n1</ecNumber>
    </recommendedName>
    <alternativeName>
        <fullName evidence="12">Ribosomal back-translocase LepA</fullName>
    </alternativeName>
</protein>
<dbReference type="CDD" id="cd03699">
    <property type="entry name" value="EF4_II"/>
    <property type="match status" value="1"/>
</dbReference>
<evidence type="ECO:0000256" key="8">
    <source>
        <dbReference type="ARBA" id="ARBA00050293"/>
    </source>
</evidence>
<dbReference type="FunFam" id="2.40.30.10:FF:000015">
    <property type="entry name" value="Translation factor GUF1, mitochondrial"/>
    <property type="match status" value="1"/>
</dbReference>
<dbReference type="EC" id="3.6.5.n1" evidence="11 12"/>
<dbReference type="Pfam" id="PF06421">
    <property type="entry name" value="LepA_C"/>
    <property type="match status" value="1"/>
</dbReference>
<dbReference type="InterPro" id="IPR035654">
    <property type="entry name" value="LepA_IV"/>
</dbReference>
<dbReference type="InterPro" id="IPR031157">
    <property type="entry name" value="G_TR_CS"/>
</dbReference>
<dbReference type="Pfam" id="PF00679">
    <property type="entry name" value="EFG_C"/>
    <property type="match status" value="1"/>
</dbReference>
<evidence type="ECO:0000256" key="5">
    <source>
        <dbReference type="ARBA" id="ARBA00022917"/>
    </source>
</evidence>
<dbReference type="InterPro" id="IPR013842">
    <property type="entry name" value="LepA_CTD"/>
</dbReference>
<evidence type="ECO:0000256" key="11">
    <source>
        <dbReference type="ARBA" id="ARBA00066744"/>
    </source>
</evidence>
<keyword evidence="5 12" id="KW-0648">Protein biosynthesis</keyword>
<dbReference type="GO" id="GO:0005886">
    <property type="term" value="C:plasma membrane"/>
    <property type="evidence" value="ECO:0007669"/>
    <property type="project" value="UniProtKB-SubCell"/>
</dbReference>
<dbReference type="PROSITE" id="PS00301">
    <property type="entry name" value="G_TR_1"/>
    <property type="match status" value="1"/>
</dbReference>
<dbReference type="InterPro" id="IPR006297">
    <property type="entry name" value="EF-4"/>
</dbReference>
<comment type="catalytic activity">
    <reaction evidence="8 12">
        <text>GTP + H2O = GDP + phosphate + H(+)</text>
        <dbReference type="Rhea" id="RHEA:19669"/>
        <dbReference type="ChEBI" id="CHEBI:15377"/>
        <dbReference type="ChEBI" id="CHEBI:15378"/>
        <dbReference type="ChEBI" id="CHEBI:37565"/>
        <dbReference type="ChEBI" id="CHEBI:43474"/>
        <dbReference type="ChEBI" id="CHEBI:58189"/>
        <dbReference type="EC" id="3.6.5.n1"/>
    </reaction>
</comment>
<dbReference type="InterPro" id="IPR000640">
    <property type="entry name" value="EFG_V-like"/>
</dbReference>
<dbReference type="FunFam" id="3.30.70.2570:FF:000001">
    <property type="entry name" value="Translation factor GUF1, mitochondrial"/>
    <property type="match status" value="1"/>
</dbReference>
<dbReference type="SUPFAM" id="SSF54980">
    <property type="entry name" value="EF-G C-terminal domain-like"/>
    <property type="match status" value="2"/>
</dbReference>
<dbReference type="OrthoDB" id="9801472at2"/>
<dbReference type="GO" id="GO:0005525">
    <property type="term" value="F:GTP binding"/>
    <property type="evidence" value="ECO:0007669"/>
    <property type="project" value="UniProtKB-UniRule"/>
</dbReference>
<dbReference type="Gene3D" id="3.30.70.240">
    <property type="match status" value="1"/>
</dbReference>
<evidence type="ECO:0000256" key="7">
    <source>
        <dbReference type="ARBA" id="ARBA00023136"/>
    </source>
</evidence>
<dbReference type="PANTHER" id="PTHR43512:SF4">
    <property type="entry name" value="TRANSLATION FACTOR GUF1 HOMOLOG, CHLOROPLASTIC"/>
    <property type="match status" value="1"/>
</dbReference>
<dbReference type="FunFam" id="3.40.50.300:FF:000078">
    <property type="entry name" value="Elongation factor 4"/>
    <property type="match status" value="1"/>
</dbReference>
<dbReference type="InterPro" id="IPR004161">
    <property type="entry name" value="EFTu-like_2"/>
</dbReference>
<dbReference type="SMART" id="SM00838">
    <property type="entry name" value="EFG_C"/>
    <property type="match status" value="1"/>
</dbReference>
<evidence type="ECO:0000313" key="14">
    <source>
        <dbReference type="EMBL" id="PRY66043.1"/>
    </source>
</evidence>
<dbReference type="NCBIfam" id="TIGR01393">
    <property type="entry name" value="lepA"/>
    <property type="match status" value="1"/>
</dbReference>
<dbReference type="Pfam" id="PF00009">
    <property type="entry name" value="GTP_EFTU"/>
    <property type="match status" value="1"/>
</dbReference>
<proteinExistence type="inferred from homology"/>